<evidence type="ECO:0000313" key="3">
    <source>
        <dbReference type="Proteomes" id="UP000031594"/>
    </source>
</evidence>
<protein>
    <submittedName>
        <fullName evidence="2">Uncharacterized protein</fullName>
    </submittedName>
</protein>
<proteinExistence type="predicted"/>
<sequence length="119" mass="14009">MNGGIESYPILKDIATYCGVKSYYESDNPYLWINLLKKKKSEDTFYCFIGRLMEWVYDKNQKDIGRVKIHFLPHAKYQLTELISQKQIGILYSDILSEKGINMRLNLKEVAIVRLKKIK</sequence>
<dbReference type="EMBL" id="JQNX01000015">
    <property type="protein sequence ID" value="KIE57736.1"/>
    <property type="molecule type" value="Genomic_DNA"/>
</dbReference>
<keyword evidence="3" id="KW-1185">Reference proteome</keyword>
<dbReference type="AlphaFoldDB" id="A0A0C1RS44"/>
<reference evidence="1 3" key="1">
    <citation type="submission" date="2014-08" db="EMBL/GenBank/DDBJ databases">
        <title>Methylacidiphilum kamchatkense strain Kam1 draft genome sequence.</title>
        <authorList>
            <person name="Birkeland N.-K."/>
            <person name="Erikstad H.A."/>
        </authorList>
    </citation>
    <scope>NUCLEOTIDE SEQUENCE [LARGE SCALE GENOMIC DNA]</scope>
    <source>
        <strain evidence="1 3">Kam1</strain>
    </source>
</reference>
<name>A0A0C1RS44_9BACT</name>
<evidence type="ECO:0000313" key="4">
    <source>
        <dbReference type="Proteomes" id="UP000315925"/>
    </source>
</evidence>
<dbReference type="EMBL" id="CP037899">
    <property type="protein sequence ID" value="QDQ42900.1"/>
    <property type="molecule type" value="Genomic_DNA"/>
</dbReference>
<dbReference type="Proteomes" id="UP000031594">
    <property type="component" value="Unassembled WGS sequence"/>
</dbReference>
<evidence type="ECO:0000313" key="1">
    <source>
        <dbReference type="EMBL" id="KIE57736.1"/>
    </source>
</evidence>
<evidence type="ECO:0000313" key="2">
    <source>
        <dbReference type="EMBL" id="QDQ42900.1"/>
    </source>
</evidence>
<reference evidence="2" key="2">
    <citation type="journal article" date="2019" name="BMC Genomics">
        <title>Complete genome sequence analysis of the thermoacidophilic verrucomicrobial methanotroph 'Candidatus Methylacidiphilum kamchatkense' strain Kam1 and comparison with its closest relatives.</title>
        <authorList>
            <person name="Kruse T."/>
            <person name="Ratnadevi C.M."/>
            <person name="Erikstad H.A."/>
            <person name="Birkeland N.K."/>
        </authorList>
    </citation>
    <scope>NUCLEOTIDE SEQUENCE</scope>
    <source>
        <strain evidence="2">Kam1</strain>
    </source>
</reference>
<dbReference type="RefSeq" id="WP_039722313.1">
    <property type="nucleotide sequence ID" value="NZ_CP037899.1"/>
</dbReference>
<dbReference type="KEGG" id="mkc:kam1_1685"/>
<dbReference type="Proteomes" id="UP000315925">
    <property type="component" value="Chromosome"/>
</dbReference>
<reference evidence="4" key="3">
    <citation type="submission" date="2019-03" db="EMBL/GenBank/DDBJ databases">
        <title>Complete genome of Methylacidiphilum kamchatkense Kam1.</title>
        <authorList>
            <person name="Kruse T."/>
            <person name="Murarilal Ratnadevi C."/>
            <person name="Erikstad H.-A."/>
            <person name="Birkeland N.-K."/>
        </authorList>
    </citation>
    <scope>NUCLEOTIDE SEQUENCE [LARGE SCALE GENOMIC DNA]</scope>
    <source>
        <strain evidence="4">kam1</strain>
    </source>
</reference>
<organism evidence="2 4">
    <name type="scientific">Methylacidiphilum kamchatkense Kam1</name>
    <dbReference type="NCBI Taxonomy" id="1202785"/>
    <lineage>
        <taxon>Bacteria</taxon>
        <taxon>Pseudomonadati</taxon>
        <taxon>Verrucomicrobiota</taxon>
        <taxon>Methylacidiphilae</taxon>
        <taxon>Methylacidiphilales</taxon>
        <taxon>Methylacidiphilaceae</taxon>
        <taxon>Methylacidiphilum (ex Ratnadevi et al. 2023)</taxon>
    </lineage>
</organism>
<gene>
    <name evidence="1" type="ORF">A946_11610</name>
    <name evidence="2" type="ORF">kam1_1685</name>
</gene>
<accession>A0A0C1RS44</accession>